<dbReference type="Proteomes" id="UP000565521">
    <property type="component" value="Unassembled WGS sequence"/>
</dbReference>
<proteinExistence type="predicted"/>
<gene>
    <name evidence="2" type="ORF">HW554_04935</name>
</gene>
<dbReference type="AlphaFoldDB" id="A0A7Y7U5J7"/>
<comment type="caution">
    <text evidence="2">The sequence shown here is derived from an EMBL/GenBank/DDBJ whole genome shotgun (WGS) entry which is preliminary data.</text>
</comment>
<accession>A0A7Y7U5J7</accession>
<evidence type="ECO:0000313" key="3">
    <source>
        <dbReference type="Proteomes" id="UP000565521"/>
    </source>
</evidence>
<keyword evidence="1" id="KW-0732">Signal</keyword>
<evidence type="ECO:0000256" key="1">
    <source>
        <dbReference type="SAM" id="SignalP"/>
    </source>
</evidence>
<name>A0A7Y7U5J7_9BACT</name>
<evidence type="ECO:0008006" key="4">
    <source>
        <dbReference type="Google" id="ProtNLM"/>
    </source>
</evidence>
<evidence type="ECO:0000313" key="2">
    <source>
        <dbReference type="EMBL" id="NVO30540.1"/>
    </source>
</evidence>
<keyword evidence="3" id="KW-1185">Reference proteome</keyword>
<organism evidence="2 3">
    <name type="scientific">Hymenobacter lapidiphilus</name>
    <dbReference type="NCBI Taxonomy" id="2608003"/>
    <lineage>
        <taxon>Bacteria</taxon>
        <taxon>Pseudomonadati</taxon>
        <taxon>Bacteroidota</taxon>
        <taxon>Cytophagia</taxon>
        <taxon>Cytophagales</taxon>
        <taxon>Hymenobacteraceae</taxon>
        <taxon>Hymenobacter</taxon>
    </lineage>
</organism>
<sequence>MNFVSRCFCCLLTLLMLSSIGLSSLAQAQIVPIIMLLNADRSGTPVEYRKGSYQRTNGEWKSGKWLINYGMLLVLELDKKKQDPQWFSPAEVHRFVAGTDTFITVRDITIPQGRIDAGYAQQMYLGGGYALTNYVYFRPGMAVSKSYVLLAKGTQAPVIVPTKPREFRQFMLSHVGDHPLLAKQLKGAKLNPEHAAEILKSYVLWQKNRPASAIEPNSQK</sequence>
<dbReference type="EMBL" id="JABKAU010000006">
    <property type="protein sequence ID" value="NVO30540.1"/>
    <property type="molecule type" value="Genomic_DNA"/>
</dbReference>
<feature type="chain" id="PRO_5031073474" description="DUF4468 domain-containing protein" evidence="1">
    <location>
        <begin position="29"/>
        <end position="220"/>
    </location>
</feature>
<feature type="signal peptide" evidence="1">
    <location>
        <begin position="1"/>
        <end position="28"/>
    </location>
</feature>
<dbReference type="RefSeq" id="WP_176907354.1">
    <property type="nucleotide sequence ID" value="NZ_JABKAU010000006.1"/>
</dbReference>
<reference evidence="2 3" key="1">
    <citation type="submission" date="2020-05" db="EMBL/GenBank/DDBJ databases">
        <title>Hymenobacter terrestris sp. nov. and Hymenobacter lapidiphilus sp. nov., isolated from regoliths in Antarctica.</title>
        <authorList>
            <person name="Sedlacek I."/>
            <person name="Pantucek R."/>
            <person name="Zeman M."/>
            <person name="Holochova P."/>
            <person name="Kralova S."/>
            <person name="Stankova E."/>
            <person name="Sedo O."/>
            <person name="Micenkova L."/>
            <person name="Svec P."/>
            <person name="Gupta V."/>
            <person name="Sood U."/>
            <person name="Korpole U.S."/>
            <person name="Lal R."/>
        </authorList>
    </citation>
    <scope>NUCLEOTIDE SEQUENCE [LARGE SCALE GENOMIC DNA]</scope>
    <source>
        <strain evidence="2 3">P5342</strain>
    </source>
</reference>
<protein>
    <recommendedName>
        <fullName evidence="4">DUF4468 domain-containing protein</fullName>
    </recommendedName>
</protein>